<dbReference type="FunFam" id="3.30.1370.110:FF:000004">
    <property type="entry name" value="Endonuclease MutS2"/>
    <property type="match status" value="1"/>
</dbReference>
<dbReference type="PANTHER" id="PTHR48466">
    <property type="entry name" value="OS10G0509000 PROTEIN-RELATED"/>
    <property type="match status" value="1"/>
</dbReference>
<dbReference type="HAMAP" id="MF_00092">
    <property type="entry name" value="MutS2"/>
    <property type="match status" value="1"/>
</dbReference>
<evidence type="ECO:0000256" key="9">
    <source>
        <dbReference type="HAMAP-Rule" id="MF_00092"/>
    </source>
</evidence>
<dbReference type="STRING" id="414778.BCM40_09730"/>
<evidence type="ECO:0000256" key="7">
    <source>
        <dbReference type="ARBA" id="ARBA00022884"/>
    </source>
</evidence>
<keyword evidence="4 9" id="KW-0255">Endonuclease</keyword>
<sequence length="786" mass="87747">MIAERALRTLEFYKIRDEVARYCTSSLGKAHVDNLLPSTDINEVNRLLEQMDEGAQVLRVKNNVPMGGIFDIRLQARRAQIGGSLSPMELMEVSSTVRASRILRQFFETIQEEGVVQIPHFLEKKESMPILTALEHAINVCIDDNGGVLDSASTELRSIRQQLRTQESRVRERLESLVRGKNASKMLSDSIVTIRNDRFVIPVKQEYRSHYGGIVHDQSSSGQTLFIEPDSVVQANNEVRRLKMKEKEEIDRILMMLSAQVQEVAHELFVLVDVLGEIDLILAKAKYGSAHKGTKPTMNTEGYINLKKARHPMIPKDEVVPNDIEFGRDITAIVITGPNTGGKTVTLKTVGLATLMAQSGLPVPALDGSELAVFDQIFADIGDEQSIEQSLSTFSSHMVNIVDILTKFDENSLVIFDELGAGTDPQEGAALAISLLDEVHGRGARVIATTHYPELKAYGFNRPGVANASVEFDVETLSPTYRLLIGVPGRSNAFEISKRLGLPEHIISHAKSFTGTDSKAVDTMIASLEKSRREAEQDAERTQEVLLESQQVKKELAQQLEEYEKQKEQREEKAKEKARKIVDEARAEAESVISELRKMQLNQGSSVKEHELINAKKRLEDAMPQNRILKKAAKDNAAKPLQPNDEVKVISFGQKGTLVEKVSKTEWIVQIGILKMKLPESDLSFTKPEKQKETRTMATLKDRDSHVKMELDLRGERYEDALARVEKYLDNALLSNYHQVSIIHGKGTGALRQGVQQYLKKHPRVKSYRFGEAGEGGSGVTVAELK</sequence>
<evidence type="ECO:0000313" key="12">
    <source>
        <dbReference type="EMBL" id="ANU23639.1"/>
    </source>
</evidence>
<dbReference type="CDD" id="cd06503">
    <property type="entry name" value="ATP-synt_Fo_b"/>
    <property type="match status" value="1"/>
</dbReference>
<dbReference type="GO" id="GO:0030983">
    <property type="term" value="F:mismatched DNA binding"/>
    <property type="evidence" value="ECO:0007669"/>
    <property type="project" value="InterPro"/>
</dbReference>
<dbReference type="Pfam" id="PF00488">
    <property type="entry name" value="MutS_V"/>
    <property type="match status" value="1"/>
</dbReference>
<reference evidence="12" key="1">
    <citation type="submission" date="2016-10" db="EMBL/GenBank/DDBJ databases">
        <authorList>
            <person name="See-Too W.S."/>
        </authorList>
    </citation>
    <scope>NUCLEOTIDE SEQUENCE</scope>
    <source>
        <strain evidence="12">DSM 22276</strain>
    </source>
</reference>
<dbReference type="EMBL" id="CP016543">
    <property type="protein sequence ID" value="ANU23639.1"/>
    <property type="molecule type" value="Genomic_DNA"/>
</dbReference>
<comment type="similarity">
    <text evidence="9">Belongs to the DNA mismatch repair MutS family. MutS2 subfamily.</text>
</comment>
<keyword evidence="13" id="KW-1185">Reference proteome</keyword>
<feature type="domain" description="Smr" evidence="11">
    <location>
        <begin position="711"/>
        <end position="786"/>
    </location>
</feature>
<keyword evidence="2 9" id="KW-0699">rRNA-binding</keyword>
<dbReference type="InterPro" id="IPR007696">
    <property type="entry name" value="DNA_mismatch_repair_MutS_core"/>
</dbReference>
<dbReference type="SUPFAM" id="SSF52540">
    <property type="entry name" value="P-loop containing nucleoside triphosphate hydrolases"/>
    <property type="match status" value="1"/>
</dbReference>
<dbReference type="GO" id="GO:0140664">
    <property type="term" value="F:ATP-dependent DNA damage sensor activity"/>
    <property type="evidence" value="ECO:0007669"/>
    <property type="project" value="InterPro"/>
</dbReference>
<dbReference type="GO" id="GO:0019843">
    <property type="term" value="F:rRNA binding"/>
    <property type="evidence" value="ECO:0007669"/>
    <property type="project" value="UniProtKB-UniRule"/>
</dbReference>
<dbReference type="SMART" id="SM00463">
    <property type="entry name" value="SMR"/>
    <property type="match status" value="1"/>
</dbReference>
<dbReference type="GO" id="GO:0045910">
    <property type="term" value="P:negative regulation of DNA recombination"/>
    <property type="evidence" value="ECO:0007669"/>
    <property type="project" value="InterPro"/>
</dbReference>
<dbReference type="InterPro" id="IPR002625">
    <property type="entry name" value="Smr_dom"/>
</dbReference>
<dbReference type="RefSeq" id="WP_065526648.1">
    <property type="nucleotide sequence ID" value="NZ_CP016543.2"/>
</dbReference>
<dbReference type="Gene3D" id="3.30.1370.110">
    <property type="match status" value="1"/>
</dbReference>
<dbReference type="InterPro" id="IPR036187">
    <property type="entry name" value="DNA_mismatch_repair_MutS_sf"/>
</dbReference>
<evidence type="ECO:0000256" key="8">
    <source>
        <dbReference type="ARBA" id="ARBA00023125"/>
    </source>
</evidence>
<dbReference type="GO" id="GO:0004519">
    <property type="term" value="F:endonuclease activity"/>
    <property type="evidence" value="ECO:0007669"/>
    <property type="project" value="UniProtKB-UniRule"/>
</dbReference>
<keyword evidence="5 9" id="KW-0378">Hydrolase</keyword>
<dbReference type="CDD" id="cd03280">
    <property type="entry name" value="ABC_MutS2"/>
    <property type="match status" value="1"/>
</dbReference>
<accession>A0A1C7EIJ9</accession>
<keyword evidence="3 9" id="KW-0547">Nucleotide-binding</keyword>
<dbReference type="EC" id="3.1.-.-" evidence="9"/>
<evidence type="ECO:0000256" key="4">
    <source>
        <dbReference type="ARBA" id="ARBA00022759"/>
    </source>
</evidence>
<dbReference type="Gene3D" id="3.40.50.300">
    <property type="entry name" value="P-loop containing nucleotide triphosphate hydrolases"/>
    <property type="match status" value="1"/>
</dbReference>
<dbReference type="InterPro" id="IPR046893">
    <property type="entry name" value="MSSS"/>
</dbReference>
<name>A0A1C7EIJ9_9BACL</name>
<dbReference type="FunFam" id="3.40.50.300:FF:000830">
    <property type="entry name" value="Endonuclease MutS2"/>
    <property type="match status" value="1"/>
</dbReference>
<dbReference type="GO" id="GO:0006298">
    <property type="term" value="P:mismatch repair"/>
    <property type="evidence" value="ECO:0007669"/>
    <property type="project" value="InterPro"/>
</dbReference>
<keyword evidence="6 9" id="KW-0067">ATP-binding</keyword>
<dbReference type="InterPro" id="IPR045076">
    <property type="entry name" value="MutS"/>
</dbReference>
<dbReference type="PROSITE" id="PS50828">
    <property type="entry name" value="SMR"/>
    <property type="match status" value="1"/>
</dbReference>
<dbReference type="Pfam" id="PF01713">
    <property type="entry name" value="Smr"/>
    <property type="match status" value="1"/>
</dbReference>
<dbReference type="SUPFAM" id="SSF160443">
    <property type="entry name" value="SMR domain-like"/>
    <property type="match status" value="1"/>
</dbReference>
<dbReference type="GO" id="GO:0043023">
    <property type="term" value="F:ribosomal large subunit binding"/>
    <property type="evidence" value="ECO:0007669"/>
    <property type="project" value="UniProtKB-UniRule"/>
</dbReference>
<protein>
    <recommendedName>
        <fullName evidence="9">Endonuclease MutS2</fullName>
        <ecNumber evidence="9">3.1.-.-</ecNumber>
    </recommendedName>
    <alternativeName>
        <fullName evidence="9">Ribosome-associated protein quality control-upstream factor</fullName>
        <shortName evidence="9">RQC-upstream factor</shortName>
        <shortName evidence="9">RqcU</shortName>
        <ecNumber evidence="9">3.6.4.-</ecNumber>
    </alternativeName>
</protein>
<dbReference type="InterPro" id="IPR036063">
    <property type="entry name" value="Smr_dom_sf"/>
</dbReference>
<dbReference type="PROSITE" id="PS00486">
    <property type="entry name" value="DNA_MISMATCH_REPAIR_2"/>
    <property type="match status" value="1"/>
</dbReference>
<dbReference type="InterPro" id="IPR005747">
    <property type="entry name" value="MutS2"/>
</dbReference>
<evidence type="ECO:0000256" key="5">
    <source>
        <dbReference type="ARBA" id="ARBA00022801"/>
    </source>
</evidence>
<dbReference type="InterPro" id="IPR000432">
    <property type="entry name" value="DNA_mismatch_repair_MutS_C"/>
</dbReference>
<evidence type="ECO:0000256" key="10">
    <source>
        <dbReference type="SAM" id="Coils"/>
    </source>
</evidence>
<keyword evidence="8 9" id="KW-0238">DNA-binding</keyword>
<dbReference type="GO" id="GO:0005524">
    <property type="term" value="F:ATP binding"/>
    <property type="evidence" value="ECO:0007669"/>
    <property type="project" value="UniProtKB-UniRule"/>
</dbReference>
<dbReference type="SMART" id="SM00533">
    <property type="entry name" value="MUTSd"/>
    <property type="match status" value="1"/>
</dbReference>
<feature type="binding site" evidence="9">
    <location>
        <begin position="337"/>
        <end position="344"/>
    </location>
    <ligand>
        <name>ATP</name>
        <dbReference type="ChEBI" id="CHEBI:30616"/>
    </ligand>
</feature>
<keyword evidence="10" id="KW-0175">Coiled coil</keyword>
<evidence type="ECO:0000256" key="3">
    <source>
        <dbReference type="ARBA" id="ARBA00022741"/>
    </source>
</evidence>
<dbReference type="GO" id="GO:0072344">
    <property type="term" value="P:rescue of stalled ribosome"/>
    <property type="evidence" value="ECO:0007669"/>
    <property type="project" value="UniProtKB-UniRule"/>
</dbReference>
<proteinExistence type="inferred from homology"/>
<dbReference type="InterPro" id="IPR027417">
    <property type="entry name" value="P-loop_NTPase"/>
</dbReference>
<dbReference type="SUPFAM" id="SSF48334">
    <property type="entry name" value="DNA repair protein MutS, domain III"/>
    <property type="match status" value="1"/>
</dbReference>
<dbReference type="Proteomes" id="UP000092495">
    <property type="component" value="Chromosome"/>
</dbReference>
<dbReference type="NCBIfam" id="TIGR01069">
    <property type="entry name" value="mutS2"/>
    <property type="match status" value="1"/>
</dbReference>
<evidence type="ECO:0000259" key="11">
    <source>
        <dbReference type="PROSITE" id="PS50828"/>
    </source>
</evidence>
<dbReference type="Pfam" id="PF20297">
    <property type="entry name" value="MSSS"/>
    <property type="match status" value="1"/>
</dbReference>
<dbReference type="EC" id="3.6.4.-" evidence="9"/>
<dbReference type="OrthoDB" id="9808166at2"/>
<gene>
    <name evidence="9" type="primary">mutS2</name>
    <name evidence="9" type="synonym">rqcU</name>
    <name evidence="12" type="ORF">BCM40_09730</name>
</gene>
<dbReference type="PANTHER" id="PTHR48466:SF2">
    <property type="entry name" value="OS10G0509000 PROTEIN"/>
    <property type="match status" value="1"/>
</dbReference>
<comment type="function">
    <text evidence="9">Endonuclease that is involved in the suppression of homologous recombination and thus may have a key role in the control of bacterial genetic diversity.</text>
</comment>
<evidence type="ECO:0000256" key="6">
    <source>
        <dbReference type="ARBA" id="ARBA00022840"/>
    </source>
</evidence>
<evidence type="ECO:0000256" key="2">
    <source>
        <dbReference type="ARBA" id="ARBA00022730"/>
    </source>
</evidence>
<dbReference type="KEGG" id="pdg:BCM40_09730"/>
<dbReference type="GO" id="GO:0016887">
    <property type="term" value="F:ATP hydrolysis activity"/>
    <property type="evidence" value="ECO:0007669"/>
    <property type="project" value="InterPro"/>
</dbReference>
<dbReference type="AlphaFoldDB" id="A0A1C7EIJ9"/>
<evidence type="ECO:0000256" key="1">
    <source>
        <dbReference type="ARBA" id="ARBA00022722"/>
    </source>
</evidence>
<organism evidence="12 13">
    <name type="scientific">Planococcus donghaensis</name>
    <dbReference type="NCBI Taxonomy" id="414778"/>
    <lineage>
        <taxon>Bacteria</taxon>
        <taxon>Bacillati</taxon>
        <taxon>Bacillota</taxon>
        <taxon>Bacilli</taxon>
        <taxon>Bacillales</taxon>
        <taxon>Caryophanaceae</taxon>
        <taxon>Planococcus</taxon>
    </lineage>
</organism>
<dbReference type="PIRSF" id="PIRSF005814">
    <property type="entry name" value="MutS_YshD"/>
    <property type="match status" value="1"/>
</dbReference>
<keyword evidence="1 9" id="KW-0540">Nuclease</keyword>
<dbReference type="SMART" id="SM00534">
    <property type="entry name" value="MUTSac"/>
    <property type="match status" value="1"/>
</dbReference>
<comment type="function">
    <text evidence="9">Acts as a ribosome collision sensor, splitting the ribosome into its 2 subunits. Detects stalled/collided 70S ribosomes which it binds and splits by an ATP-hydrolysis driven conformational change. Acts upstream of the ribosome quality control system (RQC), a ribosome-associated complex that mediates the extraction of incompletely synthesized nascent chains from stalled ribosomes and their subsequent degradation. Probably generates substrates for RQC.</text>
</comment>
<evidence type="ECO:0000313" key="13">
    <source>
        <dbReference type="Proteomes" id="UP000092495"/>
    </source>
</evidence>
<keyword evidence="7 9" id="KW-0694">RNA-binding</keyword>
<comment type="subunit">
    <text evidence="9">Homodimer. Binds to stalled ribosomes, contacting rRNA.</text>
</comment>
<feature type="coiled-coil region" evidence="10">
    <location>
        <begin position="525"/>
        <end position="602"/>
    </location>
</feature>